<evidence type="ECO:0000256" key="2">
    <source>
        <dbReference type="ARBA" id="ARBA00023027"/>
    </source>
</evidence>
<dbReference type="RefSeq" id="WP_106986833.1">
    <property type="nucleotide sequence ID" value="NZ_PYLP01000001.1"/>
</dbReference>
<dbReference type="InterPro" id="IPR036291">
    <property type="entry name" value="NAD(P)-bd_dom_sf"/>
</dbReference>
<comment type="caution">
    <text evidence="4">The sequence shown here is derived from an EMBL/GenBank/DDBJ whole genome shotgun (WGS) entry which is preliminary data.</text>
</comment>
<evidence type="ECO:0000259" key="3">
    <source>
        <dbReference type="Pfam" id="PF02826"/>
    </source>
</evidence>
<proteinExistence type="predicted"/>
<dbReference type="Gene3D" id="3.40.50.720">
    <property type="entry name" value="NAD(P)-binding Rossmann-like Domain"/>
    <property type="match status" value="2"/>
</dbReference>
<accession>A0A2T3G3C0</accession>
<gene>
    <name evidence="4" type="ORF">C7U55_00340</name>
</gene>
<dbReference type="PANTHER" id="PTHR43333:SF1">
    <property type="entry name" value="D-ISOMER SPECIFIC 2-HYDROXYACID DEHYDROGENASE NAD-BINDING DOMAIN-CONTAINING PROTEIN"/>
    <property type="match status" value="1"/>
</dbReference>
<keyword evidence="1" id="KW-0560">Oxidoreductase</keyword>
<dbReference type="GO" id="GO:0016491">
    <property type="term" value="F:oxidoreductase activity"/>
    <property type="evidence" value="ECO:0007669"/>
    <property type="project" value="UniProtKB-KW"/>
</dbReference>
<sequence length="321" mass="36317">MKILVCAPLQEAESKKIQEYFINDTVVISRRPTQEDIDQADVIVGNPHLDLNLNQAHLQAILLNSAGSNQYIKKGILNKNTKLTNASGSYGIAISEQVIGMMITFCKNLKTYALQMKEGNWRPSKQGKEIYHSCVCIVGYGDIGYEIAKRLKAFDCHITAIKRRVQKELPYVDEVATINDLDTILPQSDFVILSLPQSKETIHLFNKDKLLKMKKDAVLINVGRGSAISNEDLIEVLNQGYLYGVGLDVVEEEPLPATSPLWSYDRVLITPHSSGGFVWQSVRNYYTELVIRNIEHLKNHETLENEVDFQTGYRKVVTYKK</sequence>
<dbReference type="SUPFAM" id="SSF52283">
    <property type="entry name" value="Formate/glycerate dehydrogenase catalytic domain-like"/>
    <property type="match status" value="1"/>
</dbReference>
<evidence type="ECO:0000313" key="5">
    <source>
        <dbReference type="Proteomes" id="UP000241201"/>
    </source>
</evidence>
<dbReference type="Proteomes" id="UP000241201">
    <property type="component" value="Unassembled WGS sequence"/>
</dbReference>
<dbReference type="GeneID" id="77469551"/>
<evidence type="ECO:0000256" key="1">
    <source>
        <dbReference type="ARBA" id="ARBA00023002"/>
    </source>
</evidence>
<feature type="domain" description="D-isomer specific 2-hydroxyacid dehydrogenase NAD-binding" evidence="3">
    <location>
        <begin position="99"/>
        <end position="273"/>
    </location>
</feature>
<protein>
    <submittedName>
        <fullName evidence="4">D-2-hydroxyacid dehydrogenase</fullName>
    </submittedName>
</protein>
<dbReference type="GO" id="GO:0051287">
    <property type="term" value="F:NAD binding"/>
    <property type="evidence" value="ECO:0007669"/>
    <property type="project" value="InterPro"/>
</dbReference>
<dbReference type="AlphaFoldDB" id="A0A2T3G3C0"/>
<organism evidence="4 5">
    <name type="scientific">Faecalibacillus faecis</name>
    <dbReference type="NCBI Taxonomy" id="1982628"/>
    <lineage>
        <taxon>Bacteria</taxon>
        <taxon>Bacillati</taxon>
        <taxon>Bacillota</taxon>
        <taxon>Erysipelotrichia</taxon>
        <taxon>Erysipelotrichales</taxon>
        <taxon>Coprobacillaceae</taxon>
        <taxon>Faecalibacillus</taxon>
    </lineage>
</organism>
<reference evidence="5" key="1">
    <citation type="submission" date="2018-03" db="EMBL/GenBank/DDBJ databases">
        <title>Lachnoclostridium SNUG30370 gen.nov., sp.nov., isolated from human faeces.</title>
        <authorList>
            <person name="Seo B."/>
            <person name="Jeon K."/>
            <person name="Ko G."/>
        </authorList>
    </citation>
    <scope>NUCLEOTIDE SEQUENCE [LARGE SCALE GENOMIC DNA]</scope>
    <source>
        <strain evidence="5">SNUG30370</strain>
    </source>
</reference>
<keyword evidence="2" id="KW-0520">NAD</keyword>
<dbReference type="FunFam" id="3.40.50.720:FF:000363">
    <property type="entry name" value="D-isomer specific 2-hydroxyacid dehydrogenase"/>
    <property type="match status" value="1"/>
</dbReference>
<keyword evidence="5" id="KW-1185">Reference proteome</keyword>
<dbReference type="CDD" id="cd05300">
    <property type="entry name" value="2-Hacid_dh_1"/>
    <property type="match status" value="1"/>
</dbReference>
<evidence type="ECO:0000313" key="4">
    <source>
        <dbReference type="EMBL" id="PST42036.1"/>
    </source>
</evidence>
<dbReference type="InterPro" id="IPR006140">
    <property type="entry name" value="D-isomer_DH_NAD-bd"/>
</dbReference>
<dbReference type="PANTHER" id="PTHR43333">
    <property type="entry name" value="2-HACID_DH_C DOMAIN-CONTAINING PROTEIN"/>
    <property type="match status" value="1"/>
</dbReference>
<dbReference type="EMBL" id="PYLP01000001">
    <property type="protein sequence ID" value="PST42036.1"/>
    <property type="molecule type" value="Genomic_DNA"/>
</dbReference>
<dbReference type="Pfam" id="PF02826">
    <property type="entry name" value="2-Hacid_dh_C"/>
    <property type="match status" value="1"/>
</dbReference>
<dbReference type="SUPFAM" id="SSF51735">
    <property type="entry name" value="NAD(P)-binding Rossmann-fold domains"/>
    <property type="match status" value="1"/>
</dbReference>
<name>A0A2T3G3C0_9FIRM</name>